<proteinExistence type="inferred from homology"/>
<accession>A0A511KCQ6</accession>
<keyword evidence="4" id="KW-0378">Hydrolase</keyword>
<protein>
    <submittedName>
        <fullName evidence="10">Minor histocompatibility antigen H13</fullName>
    </submittedName>
</protein>
<comment type="caution">
    <text evidence="10">The sequence shown here is derived from an EMBL/GenBank/DDBJ whole genome shotgun (WGS) entry which is preliminary data.</text>
</comment>
<comment type="similarity">
    <text evidence="2">Belongs to the peptidase A22B family.</text>
</comment>
<organism evidence="10 11">
    <name type="scientific">Rhodotorula toruloides</name>
    <name type="common">Yeast</name>
    <name type="synonym">Rhodosporidium toruloides</name>
    <dbReference type="NCBI Taxonomy" id="5286"/>
    <lineage>
        <taxon>Eukaryota</taxon>
        <taxon>Fungi</taxon>
        <taxon>Dikarya</taxon>
        <taxon>Basidiomycota</taxon>
        <taxon>Pucciniomycotina</taxon>
        <taxon>Microbotryomycetes</taxon>
        <taxon>Sporidiobolales</taxon>
        <taxon>Sporidiobolaceae</taxon>
        <taxon>Rhodotorula</taxon>
    </lineage>
</organism>
<feature type="compositionally biased region" description="Acidic residues" evidence="8">
    <location>
        <begin position="52"/>
        <end position="63"/>
    </location>
</feature>
<feature type="transmembrane region" description="Helical" evidence="9">
    <location>
        <begin position="214"/>
        <end position="235"/>
    </location>
</feature>
<dbReference type="GO" id="GO:0006465">
    <property type="term" value="P:signal peptide processing"/>
    <property type="evidence" value="ECO:0007669"/>
    <property type="project" value="TreeGrafter"/>
</dbReference>
<evidence type="ECO:0000256" key="7">
    <source>
        <dbReference type="ARBA" id="ARBA00023136"/>
    </source>
</evidence>
<dbReference type="GO" id="GO:0042500">
    <property type="term" value="F:aspartic endopeptidase activity, intramembrane cleaving"/>
    <property type="evidence" value="ECO:0007669"/>
    <property type="project" value="InterPro"/>
</dbReference>
<dbReference type="OrthoDB" id="29661at2759"/>
<reference evidence="10 11" key="1">
    <citation type="submission" date="2019-07" db="EMBL/GenBank/DDBJ databases">
        <title>Rhodotorula toruloides NBRC10032 genome sequencing.</title>
        <authorList>
            <person name="Shida Y."/>
            <person name="Takaku H."/>
            <person name="Ogasawara W."/>
            <person name="Mori K."/>
        </authorList>
    </citation>
    <scope>NUCLEOTIDE SEQUENCE [LARGE SCALE GENOMIC DNA]</scope>
    <source>
        <strain evidence="10 11">NBRC10032</strain>
    </source>
</reference>
<feature type="transmembrane region" description="Helical" evidence="9">
    <location>
        <begin position="112"/>
        <end position="132"/>
    </location>
</feature>
<feature type="region of interest" description="Disordered" evidence="8">
    <location>
        <begin position="45"/>
        <end position="64"/>
    </location>
</feature>
<evidence type="ECO:0000256" key="8">
    <source>
        <dbReference type="SAM" id="MobiDB-lite"/>
    </source>
</evidence>
<dbReference type="InterPro" id="IPR007369">
    <property type="entry name" value="Peptidase_A22B_SPP"/>
</dbReference>
<keyword evidence="3 9" id="KW-0812">Transmembrane</keyword>
<dbReference type="SMART" id="SM00730">
    <property type="entry name" value="PSN"/>
    <property type="match status" value="1"/>
</dbReference>
<feature type="transmembrane region" description="Helical" evidence="9">
    <location>
        <begin position="267"/>
        <end position="286"/>
    </location>
</feature>
<feature type="transmembrane region" description="Helical" evidence="9">
    <location>
        <begin position="160"/>
        <end position="181"/>
    </location>
</feature>
<keyword evidence="7 9" id="KW-0472">Membrane</keyword>
<evidence type="ECO:0000256" key="3">
    <source>
        <dbReference type="ARBA" id="ARBA00022692"/>
    </source>
</evidence>
<dbReference type="GO" id="GO:0098553">
    <property type="term" value="C:lumenal side of endoplasmic reticulum membrane"/>
    <property type="evidence" value="ECO:0007669"/>
    <property type="project" value="TreeGrafter"/>
</dbReference>
<evidence type="ECO:0000313" key="11">
    <source>
        <dbReference type="Proteomes" id="UP000321518"/>
    </source>
</evidence>
<dbReference type="Proteomes" id="UP000321518">
    <property type="component" value="Unassembled WGS sequence"/>
</dbReference>
<name>A0A511KCQ6_RHOTO</name>
<evidence type="ECO:0000256" key="6">
    <source>
        <dbReference type="ARBA" id="ARBA00022989"/>
    </source>
</evidence>
<dbReference type="EMBL" id="BJWK01000002">
    <property type="protein sequence ID" value="GEM07184.1"/>
    <property type="molecule type" value="Genomic_DNA"/>
</dbReference>
<feature type="transmembrane region" description="Helical" evidence="9">
    <location>
        <begin position="82"/>
        <end position="100"/>
    </location>
</feature>
<gene>
    <name evidence="10" type="ORF">Rt10032_c02g1201</name>
</gene>
<keyword evidence="6 9" id="KW-1133">Transmembrane helix</keyword>
<evidence type="ECO:0000256" key="2">
    <source>
        <dbReference type="ARBA" id="ARBA00006859"/>
    </source>
</evidence>
<evidence type="ECO:0000313" key="10">
    <source>
        <dbReference type="EMBL" id="GEM07184.1"/>
    </source>
</evidence>
<evidence type="ECO:0000256" key="1">
    <source>
        <dbReference type="ARBA" id="ARBA00004477"/>
    </source>
</evidence>
<feature type="transmembrane region" description="Helical" evidence="9">
    <location>
        <begin position="12"/>
        <end position="32"/>
    </location>
</feature>
<dbReference type="PANTHER" id="PTHR12174">
    <property type="entry name" value="SIGNAL PEPTIDE PEPTIDASE"/>
    <property type="match status" value="1"/>
</dbReference>
<sequence>MSSAIGLYQSYAALLAGALGPIWAGAHSSLVMPKAEKCKLRKLEGREGKTEADEEEDDEDEDVERLTASPLPVSLSLNREDAYWFPILGSGVLLGLFLLFKYVDKALLNKILGWYLAAMAVAGLARSGVKLARRAMGEKRSRRVDKWRLKLTKNSKEHSTFSFSSLHLYCIPLAIALSASQVYTGNWILSNLVALSFAFNAISLLYLDSFATGSILLAGLFVYDIWWVFGSKAVFGKGANVMVDVATSFEAPIKIVFPKNLARGRDFTLLGLGDIVLPGVFLALALRFDYHLALKRLATTILVMHTFRAAQPALLYLSPACIVSVSLCALARGDWGELWSYVEGEEDEKERRKREKREQREGEKAGKEVKVDGKNGVEKDEMEGRAAQVDEGATQT</sequence>
<dbReference type="InterPro" id="IPR006639">
    <property type="entry name" value="Preselin/SPP"/>
</dbReference>
<keyword evidence="5" id="KW-0256">Endoplasmic reticulum</keyword>
<dbReference type="AlphaFoldDB" id="A0A511KCQ6"/>
<dbReference type="Pfam" id="PF04258">
    <property type="entry name" value="Peptidase_A22B"/>
    <property type="match status" value="1"/>
</dbReference>
<dbReference type="PANTHER" id="PTHR12174:SF23">
    <property type="entry name" value="MINOR HISTOCOMPATIBILITY ANTIGEN H13"/>
    <property type="match status" value="1"/>
</dbReference>
<evidence type="ECO:0000256" key="5">
    <source>
        <dbReference type="ARBA" id="ARBA00022824"/>
    </source>
</evidence>
<comment type="subcellular location">
    <subcellularLocation>
        <location evidence="1">Endoplasmic reticulum membrane</location>
        <topology evidence="1">Multi-pass membrane protein</topology>
    </subcellularLocation>
</comment>
<feature type="compositionally biased region" description="Basic and acidic residues" evidence="8">
    <location>
        <begin position="356"/>
        <end position="384"/>
    </location>
</feature>
<dbReference type="GO" id="GO:0033619">
    <property type="term" value="P:membrane protein proteolysis"/>
    <property type="evidence" value="ECO:0007669"/>
    <property type="project" value="TreeGrafter"/>
</dbReference>
<evidence type="ECO:0000256" key="4">
    <source>
        <dbReference type="ARBA" id="ARBA00022801"/>
    </source>
</evidence>
<feature type="transmembrane region" description="Helical" evidence="9">
    <location>
        <begin position="187"/>
        <end position="207"/>
    </location>
</feature>
<dbReference type="GO" id="GO:0098554">
    <property type="term" value="C:cytoplasmic side of endoplasmic reticulum membrane"/>
    <property type="evidence" value="ECO:0007669"/>
    <property type="project" value="TreeGrafter"/>
</dbReference>
<evidence type="ECO:0000256" key="9">
    <source>
        <dbReference type="SAM" id="Phobius"/>
    </source>
</evidence>
<feature type="region of interest" description="Disordered" evidence="8">
    <location>
        <begin position="344"/>
        <end position="396"/>
    </location>
</feature>